<evidence type="ECO:0000313" key="5">
    <source>
        <dbReference type="Proteomes" id="UP000574133"/>
    </source>
</evidence>
<dbReference type="PANTHER" id="PTHR33393">
    <property type="entry name" value="POLYGLUTAMINE SYNTHESIS ACCESSORY PROTEIN RV0574C-RELATED"/>
    <property type="match status" value="1"/>
</dbReference>
<dbReference type="SMART" id="SM00854">
    <property type="entry name" value="PGA_cap"/>
    <property type="match status" value="1"/>
</dbReference>
<dbReference type="Proteomes" id="UP000574133">
    <property type="component" value="Unassembled WGS sequence"/>
</dbReference>
<dbReference type="CDD" id="cd07381">
    <property type="entry name" value="MPP_CapA"/>
    <property type="match status" value="1"/>
</dbReference>
<dbReference type="Gene3D" id="3.60.21.10">
    <property type="match status" value="1"/>
</dbReference>
<dbReference type="InterPro" id="IPR052169">
    <property type="entry name" value="CW_Biosynth-Accessory"/>
</dbReference>
<evidence type="ECO:0000313" key="4">
    <source>
        <dbReference type="EMBL" id="MBB6679581.1"/>
    </source>
</evidence>
<protein>
    <submittedName>
        <fullName evidence="4">CapA family protein</fullName>
    </submittedName>
</protein>
<dbReference type="AlphaFoldDB" id="A0A841TM24"/>
<dbReference type="EMBL" id="JACJVN010000094">
    <property type="protein sequence ID" value="MBB6679581.1"/>
    <property type="molecule type" value="Genomic_DNA"/>
</dbReference>
<comment type="similarity">
    <text evidence="1">Belongs to the CapA family.</text>
</comment>
<dbReference type="InterPro" id="IPR019079">
    <property type="entry name" value="Capsule_synth_CapA"/>
</dbReference>
<feature type="compositionally biased region" description="Polar residues" evidence="2">
    <location>
        <begin position="74"/>
        <end position="100"/>
    </location>
</feature>
<proteinExistence type="inferred from homology"/>
<dbReference type="InterPro" id="IPR029052">
    <property type="entry name" value="Metallo-depent_PP-like"/>
</dbReference>
<evidence type="ECO:0000256" key="1">
    <source>
        <dbReference type="ARBA" id="ARBA00005662"/>
    </source>
</evidence>
<evidence type="ECO:0000256" key="2">
    <source>
        <dbReference type="SAM" id="MobiDB-lite"/>
    </source>
</evidence>
<feature type="domain" description="Capsule synthesis protein CapA" evidence="3">
    <location>
        <begin position="122"/>
        <end position="362"/>
    </location>
</feature>
<organism evidence="4 5">
    <name type="scientific">Cohnella lubricantis</name>
    <dbReference type="NCBI Taxonomy" id="2163172"/>
    <lineage>
        <taxon>Bacteria</taxon>
        <taxon>Bacillati</taxon>
        <taxon>Bacillota</taxon>
        <taxon>Bacilli</taxon>
        <taxon>Bacillales</taxon>
        <taxon>Paenibacillaceae</taxon>
        <taxon>Cohnella</taxon>
    </lineage>
</organism>
<feature type="region of interest" description="Disordered" evidence="2">
    <location>
        <begin position="45"/>
        <end position="117"/>
    </location>
</feature>
<comment type="caution">
    <text evidence="4">The sequence shown here is derived from an EMBL/GenBank/DDBJ whole genome shotgun (WGS) entry which is preliminary data.</text>
</comment>
<feature type="compositionally biased region" description="Low complexity" evidence="2">
    <location>
        <begin position="54"/>
        <end position="69"/>
    </location>
</feature>
<reference evidence="4 5" key="1">
    <citation type="submission" date="2020-08" db="EMBL/GenBank/DDBJ databases">
        <title>Cohnella phylogeny.</title>
        <authorList>
            <person name="Dunlap C."/>
        </authorList>
    </citation>
    <scope>NUCLEOTIDE SEQUENCE [LARGE SCALE GENOMIC DNA]</scope>
    <source>
        <strain evidence="4 5">DSM 103658</strain>
    </source>
</reference>
<gene>
    <name evidence="4" type="ORF">H4Q31_20060</name>
</gene>
<name>A0A841TM24_9BACL</name>
<sequence>MSYSRTRTHQISKKRRFRKLLFVNVTLLALIVVAGGLLAAQWSASGGVDGAPGGRSEAPPASAPAAGNADEPSGSGNANGTPTDPGNAGDASNGTPTGSDSDAPGTPDEPAGGPADTQDQVTLAFVGDILTASTVGSYMDKNGVDYPFEYAAASLQAADITAGNLETPITNREDPAENKTYVFRGKPEYLTGIKNAGFDVLSLANNHTLDHGWEGLSDTMDYLDDAELQHMGSGVDAEEAFTPVIIESHGIRVAYIGVTHVVPDGSWKAGENHPGLADTYNTKPAVAAIQSAKELADIIVVMVHWGNEREQQPEQAQFDVGHTFVDAGADLVIGSHPHVLQGFEYYNGKWIAYSLGNFIFTTNGNSVTQQTGVLKAACTKDGACGMNFEPMFAHNFQPSPMKPEEGALLLAELSDKSYGAKVDEKGDLIPVSAGGGKETP</sequence>
<keyword evidence="5" id="KW-1185">Reference proteome</keyword>
<accession>A0A841TM24</accession>
<dbReference type="PANTHER" id="PTHR33393:SF13">
    <property type="entry name" value="PGA BIOSYNTHESIS PROTEIN CAPA"/>
    <property type="match status" value="1"/>
</dbReference>
<dbReference type="Pfam" id="PF09587">
    <property type="entry name" value="PGA_cap"/>
    <property type="match status" value="1"/>
</dbReference>
<dbReference type="SUPFAM" id="SSF56300">
    <property type="entry name" value="Metallo-dependent phosphatases"/>
    <property type="match status" value="1"/>
</dbReference>
<evidence type="ECO:0000259" key="3">
    <source>
        <dbReference type="SMART" id="SM00854"/>
    </source>
</evidence>
<dbReference type="RefSeq" id="WP_185180836.1">
    <property type="nucleotide sequence ID" value="NZ_CBCSEP010000027.1"/>
</dbReference>